<dbReference type="GO" id="GO:0000160">
    <property type="term" value="P:phosphorelay signal transduction system"/>
    <property type="evidence" value="ECO:0007669"/>
    <property type="project" value="InterPro"/>
</dbReference>
<dbReference type="KEGG" id="fya:KMW28_05695"/>
<accession>A0AAX1N6A5</accession>
<evidence type="ECO:0000313" key="4">
    <source>
        <dbReference type="Proteomes" id="UP000678679"/>
    </source>
</evidence>
<feature type="modified residue" description="Phosphohistidine" evidence="1">
    <location>
        <position position="58"/>
    </location>
</feature>
<dbReference type="AlphaFoldDB" id="A0AAX1N6A5"/>
<keyword evidence="4" id="KW-1185">Reference proteome</keyword>
<organism evidence="3 4">
    <name type="scientific">Flammeovirga yaeyamensis</name>
    <dbReference type="NCBI Taxonomy" id="367791"/>
    <lineage>
        <taxon>Bacteria</taxon>
        <taxon>Pseudomonadati</taxon>
        <taxon>Bacteroidota</taxon>
        <taxon>Cytophagia</taxon>
        <taxon>Cytophagales</taxon>
        <taxon>Flammeovirgaceae</taxon>
        <taxon>Flammeovirga</taxon>
    </lineage>
</organism>
<gene>
    <name evidence="3" type="ORF">KMW28_05695</name>
</gene>
<sequence>MTMIYNVNFQGLYDVSDGDEEFLLSVLLVIEKNLSEFPKQLQELLNDNQIISFTKKAHKLKSSTAYLGHHELEGLLLIMEDGKDLSKEVLQGHLNEFNSIVEIVLGDVQAKIEELG</sequence>
<evidence type="ECO:0000259" key="2">
    <source>
        <dbReference type="PROSITE" id="PS50894"/>
    </source>
</evidence>
<dbReference type="SUPFAM" id="SSF47226">
    <property type="entry name" value="Histidine-containing phosphotransfer domain, HPT domain"/>
    <property type="match status" value="1"/>
</dbReference>
<name>A0AAX1N6A5_9BACT</name>
<reference evidence="3 4" key="1">
    <citation type="submission" date="2021-05" db="EMBL/GenBank/DDBJ databases">
        <title>Comparative genomic studies on the polysaccharide-degrading batcterial strains of the Flammeovirga genus.</title>
        <authorList>
            <person name="Zewei F."/>
            <person name="Zheng Z."/>
            <person name="Yu L."/>
            <person name="Ruyue G."/>
            <person name="Yanhong M."/>
            <person name="Yuanyuan C."/>
            <person name="Jingyan G."/>
            <person name="Wenjun H."/>
        </authorList>
    </citation>
    <scope>NUCLEOTIDE SEQUENCE [LARGE SCALE GENOMIC DNA]</scope>
    <source>
        <strain evidence="3 4">NBRC:100898</strain>
    </source>
</reference>
<keyword evidence="1" id="KW-0597">Phosphoprotein</keyword>
<protein>
    <recommendedName>
        <fullName evidence="2">HPt domain-containing protein</fullName>
    </recommendedName>
</protein>
<dbReference type="Proteomes" id="UP000678679">
    <property type="component" value="Chromosome 1"/>
</dbReference>
<dbReference type="InterPro" id="IPR036641">
    <property type="entry name" value="HPT_dom_sf"/>
</dbReference>
<dbReference type="Gene3D" id="1.20.120.160">
    <property type="entry name" value="HPT domain"/>
    <property type="match status" value="1"/>
</dbReference>
<dbReference type="RefSeq" id="WP_169664223.1">
    <property type="nucleotide sequence ID" value="NZ_CP076132.1"/>
</dbReference>
<dbReference type="GO" id="GO:0004672">
    <property type="term" value="F:protein kinase activity"/>
    <property type="evidence" value="ECO:0007669"/>
    <property type="project" value="UniProtKB-ARBA"/>
</dbReference>
<evidence type="ECO:0000313" key="3">
    <source>
        <dbReference type="EMBL" id="QWG03073.1"/>
    </source>
</evidence>
<dbReference type="PROSITE" id="PS50894">
    <property type="entry name" value="HPT"/>
    <property type="match status" value="1"/>
</dbReference>
<dbReference type="InterPro" id="IPR008207">
    <property type="entry name" value="Sig_transdc_His_kin_Hpt_dom"/>
</dbReference>
<evidence type="ECO:0000256" key="1">
    <source>
        <dbReference type="PROSITE-ProRule" id="PRU00110"/>
    </source>
</evidence>
<feature type="domain" description="HPt" evidence="2">
    <location>
        <begin position="19"/>
        <end position="116"/>
    </location>
</feature>
<proteinExistence type="predicted"/>
<dbReference type="EMBL" id="CP076132">
    <property type="protein sequence ID" value="QWG03073.1"/>
    <property type="molecule type" value="Genomic_DNA"/>
</dbReference>